<dbReference type="PROSITE" id="PS51257">
    <property type="entry name" value="PROKAR_LIPOPROTEIN"/>
    <property type="match status" value="1"/>
</dbReference>
<protein>
    <recommendedName>
        <fullName evidence="4">Lipoprotein</fullName>
    </recommendedName>
</protein>
<evidence type="ECO:0000313" key="2">
    <source>
        <dbReference type="EMBL" id="BBX38441.1"/>
    </source>
</evidence>
<evidence type="ECO:0008006" key="4">
    <source>
        <dbReference type="Google" id="ProtNLM"/>
    </source>
</evidence>
<proteinExistence type="predicted"/>
<dbReference type="EMBL" id="AP022567">
    <property type="protein sequence ID" value="BBX38441.1"/>
    <property type="molecule type" value="Genomic_DNA"/>
</dbReference>
<keyword evidence="1" id="KW-0732">Signal</keyword>
<feature type="signal peptide" evidence="1">
    <location>
        <begin position="1"/>
        <end position="26"/>
    </location>
</feature>
<name>A0ABN5YKC4_MYCME</name>
<gene>
    <name evidence="2" type="ORF">MMAGJ_77230</name>
</gene>
<keyword evidence="3" id="KW-1185">Reference proteome</keyword>
<dbReference type="Proteomes" id="UP000465622">
    <property type="component" value="Chromosome"/>
</dbReference>
<evidence type="ECO:0000256" key="1">
    <source>
        <dbReference type="SAM" id="SignalP"/>
    </source>
</evidence>
<organism evidence="2 3">
    <name type="scientific">Mycolicibacterium mageritense</name>
    <name type="common">Mycobacterium mageritense</name>
    <dbReference type="NCBI Taxonomy" id="53462"/>
    <lineage>
        <taxon>Bacteria</taxon>
        <taxon>Bacillati</taxon>
        <taxon>Actinomycetota</taxon>
        <taxon>Actinomycetes</taxon>
        <taxon>Mycobacteriales</taxon>
        <taxon>Mycobacteriaceae</taxon>
        <taxon>Mycolicibacterium</taxon>
    </lineage>
</organism>
<reference evidence="2 3" key="1">
    <citation type="journal article" date="2019" name="Emerg. Microbes Infect.">
        <title>Comprehensive subspecies identification of 175 nontuberculous mycobacteria species based on 7547 genomic profiles.</title>
        <authorList>
            <person name="Matsumoto Y."/>
            <person name="Kinjo T."/>
            <person name="Motooka D."/>
            <person name="Nabeya D."/>
            <person name="Jung N."/>
            <person name="Uechi K."/>
            <person name="Horii T."/>
            <person name="Iida T."/>
            <person name="Fujita J."/>
            <person name="Nakamura S."/>
        </authorList>
    </citation>
    <scope>NUCLEOTIDE SEQUENCE [LARGE SCALE GENOMIC DNA]</scope>
    <source>
        <strain evidence="2 3">JCM 12375</strain>
    </source>
</reference>
<sequence length="171" mass="18237">MLTVMSRTTALAALIALALTGCGSTATESAQSAAASPTTTTTPAQPKTLEAATAVAQEWADRRAASDYAGVWLLFNEQVRDGITQDDYVTLSATCTSSLVQMPTKAVPVRLDGADKAITRLEVMGFKIPAELEYQDGQWLLLPTPEFAEDLGKPVQQIVDERKAEGDCEAE</sequence>
<feature type="chain" id="PRO_5045944629" description="Lipoprotein" evidence="1">
    <location>
        <begin position="27"/>
        <end position="171"/>
    </location>
</feature>
<evidence type="ECO:0000313" key="3">
    <source>
        <dbReference type="Proteomes" id="UP000465622"/>
    </source>
</evidence>
<accession>A0ABN5YKC4</accession>